<protein>
    <submittedName>
        <fullName evidence="4">SH3 domain-containing protein</fullName>
    </submittedName>
</protein>
<evidence type="ECO:0000256" key="1">
    <source>
        <dbReference type="SAM" id="MobiDB-lite"/>
    </source>
</evidence>
<dbReference type="PROSITE" id="PS51781">
    <property type="entry name" value="SH3B"/>
    <property type="match status" value="4"/>
</dbReference>
<dbReference type="SMART" id="SM00287">
    <property type="entry name" value="SH3b"/>
    <property type="match status" value="5"/>
</dbReference>
<sequence>MSAVVAAALLSVTGPALKAEAAALPGSIIDGGYIISDGEFYNEGAMSQAQIQKFLDGKVTSCKKGYTCLKDYTGDIEKRAKDQYCAAVKAEKSVPAARIIYVAAKACGINPKVLIVMLQKEQGLVTMNNPGSTRYARALGFDCPDTPQGCDPKYAGFSTQVYLGARQMQIYTKWPSSFSYRAGQYNTIKWAPSSSCGTSKVYIKNQATANLYNYTPYRPNIAALAAGWGTGDSCSTYGNRNFYNYYVAWFDAGASTSSGAPAQVKACTNPDEKDVSTRSGSATVKVAELNARTAPTTLCGSGLKTLKKGTKVTITGQYGAWDHITVDGNKLWVVSSYLKSTSSSSGGGSAASTGCATPAKVTSASGTAVVTVRQLNARQAPTTSCSVGVRTLTQGQKYTRTGTYGVWWRLKVGSATMWAHSDYLALEKPSSSGSSGSSDSSSKPQTAKTTAALNLRSSASLSAKVVTVIPKGKTVTVTKTSGKWSSVKYGSKTGWVANAYLTGFKTSAPTSSGSSSSGTTSSAKSSKATVKTALNLRSSGSLKAKILTVLPRGATVTVTQTKGDWSKVTYKSRTGWVDNDYLSTAKSSSSSTVKKKTTAALNLRSSGSLKAKVLTVIPRGKTVTVKKTSGSWSHVTYGSRTGWVANRYLR</sequence>
<reference evidence="4 5" key="1">
    <citation type="submission" date="2023-03" db="EMBL/GenBank/DDBJ databases">
        <title>Genome sequence of Microbacterium sp. KACC 23027.</title>
        <authorList>
            <person name="Kim S."/>
            <person name="Heo J."/>
            <person name="Kwon S.-W."/>
        </authorList>
    </citation>
    <scope>NUCLEOTIDE SEQUENCE [LARGE SCALE GENOMIC DNA]</scope>
    <source>
        <strain evidence="4 5">KACC 23027</strain>
    </source>
</reference>
<dbReference type="InterPro" id="IPR003646">
    <property type="entry name" value="SH3-like_bac-type"/>
</dbReference>
<accession>A0ABY8BZ97</accession>
<feature type="signal peptide" evidence="2">
    <location>
        <begin position="1"/>
        <end position="18"/>
    </location>
</feature>
<feature type="compositionally biased region" description="Low complexity" evidence="1">
    <location>
        <begin position="430"/>
        <end position="442"/>
    </location>
</feature>
<name>A0ABY8BZ97_9MICO</name>
<feature type="domain" description="SH3b" evidence="3">
    <location>
        <begin position="442"/>
        <end position="505"/>
    </location>
</feature>
<feature type="domain" description="SH3b" evidence="3">
    <location>
        <begin position="591"/>
        <end position="650"/>
    </location>
</feature>
<evidence type="ECO:0000313" key="5">
    <source>
        <dbReference type="Proteomes" id="UP001214553"/>
    </source>
</evidence>
<dbReference type="Gene3D" id="2.30.30.40">
    <property type="entry name" value="SH3 Domains"/>
    <property type="match status" value="5"/>
</dbReference>
<gene>
    <name evidence="4" type="ORF">PU630_11770</name>
</gene>
<feature type="region of interest" description="Disordered" evidence="1">
    <location>
        <begin position="429"/>
        <end position="450"/>
    </location>
</feature>
<dbReference type="PANTHER" id="PTHR34408">
    <property type="entry name" value="FAMILY PROTEIN, PUTATIVE-RELATED"/>
    <property type="match status" value="1"/>
</dbReference>
<dbReference type="Proteomes" id="UP001214553">
    <property type="component" value="Chromosome"/>
</dbReference>
<dbReference type="InterPro" id="IPR052354">
    <property type="entry name" value="Cell_Wall_Dynamics_Protein"/>
</dbReference>
<dbReference type="EMBL" id="CP119108">
    <property type="protein sequence ID" value="WEG07918.1"/>
    <property type="molecule type" value="Genomic_DNA"/>
</dbReference>
<feature type="chain" id="PRO_5045426570" evidence="2">
    <location>
        <begin position="19"/>
        <end position="650"/>
    </location>
</feature>
<evidence type="ECO:0000313" key="4">
    <source>
        <dbReference type="EMBL" id="WEG07918.1"/>
    </source>
</evidence>
<keyword evidence="2" id="KW-0732">Signal</keyword>
<organism evidence="4 5">
    <name type="scientific">Microbacterium horticulturae</name>
    <dbReference type="NCBI Taxonomy" id="3028316"/>
    <lineage>
        <taxon>Bacteria</taxon>
        <taxon>Bacillati</taxon>
        <taxon>Actinomycetota</taxon>
        <taxon>Actinomycetes</taxon>
        <taxon>Micrococcales</taxon>
        <taxon>Microbacteriaceae</taxon>
        <taxon>Microbacterium</taxon>
    </lineage>
</organism>
<proteinExistence type="predicted"/>
<keyword evidence="5" id="KW-1185">Reference proteome</keyword>
<feature type="region of interest" description="Disordered" evidence="1">
    <location>
        <begin position="507"/>
        <end position="530"/>
    </location>
</feature>
<dbReference type="RefSeq" id="WP_275277256.1">
    <property type="nucleotide sequence ID" value="NZ_CP119108.1"/>
</dbReference>
<dbReference type="Pfam" id="PF08239">
    <property type="entry name" value="SH3_3"/>
    <property type="match status" value="3"/>
</dbReference>
<feature type="domain" description="SH3b" evidence="3">
    <location>
        <begin position="523"/>
        <end position="586"/>
    </location>
</feature>
<dbReference type="PANTHER" id="PTHR34408:SF1">
    <property type="entry name" value="GLYCOSYL HYDROLASE FAMILY 19 DOMAIN-CONTAINING PROTEIN HI_1415"/>
    <property type="match status" value="1"/>
</dbReference>
<evidence type="ECO:0000256" key="2">
    <source>
        <dbReference type="SAM" id="SignalP"/>
    </source>
</evidence>
<evidence type="ECO:0000259" key="3">
    <source>
        <dbReference type="PROSITE" id="PS51781"/>
    </source>
</evidence>
<feature type="domain" description="SH3b" evidence="3">
    <location>
        <begin position="279"/>
        <end position="342"/>
    </location>
</feature>